<keyword evidence="4 9" id="KW-0547">Nucleotide-binding</keyword>
<dbReference type="PANTHER" id="PTHR11933">
    <property type="entry name" value="TRNA 5-METHYLAMINOMETHYL-2-THIOURIDYLATE -METHYLTRANSFERASE"/>
    <property type="match status" value="1"/>
</dbReference>
<feature type="region of interest" description="Interaction with tRNA" evidence="9">
    <location>
        <begin position="141"/>
        <end position="143"/>
    </location>
</feature>
<sequence length="345" mass="39131">MKEKVILGMSGGVDSAVAAYLLQKNGYDVIAVHFSVHKTERTQEEVKDSQKIANQFSIPLYSYCLEKEFQEKIISYYLTEIEKGRTPSPCPLCDDSVKFHLLFQEAEKHGAKYVATGHYASISSNNVFKTSLLEANHHIHKDQCYMLYRLSSEKLKRILFPLSSLEKSEVREIARKIGLFVSEKKDSQGICFAPEGYQAFLKKHLAHKIQKGNFIDEKGNILGKHSGYPLYTLGQRRGLGIQMKEISFITKINPDTNEITLGKFDNLLEDKVILENTIFHLPLETLKNMTLLARPRFSSTGFLGKVREENGVVTFHYFEKNAHNASGQHLVLFYENYVVGGGIIA</sequence>
<dbReference type="Pfam" id="PF20259">
    <property type="entry name" value="tRNA_Me_trans_M"/>
    <property type="match status" value="1"/>
</dbReference>
<protein>
    <recommendedName>
        <fullName evidence="9">tRNA-specific 2-thiouridylase MnmA</fullName>
        <ecNumber evidence="9">2.8.1.13</ecNumber>
    </recommendedName>
</protein>
<proteinExistence type="inferred from homology"/>
<evidence type="ECO:0000256" key="5">
    <source>
        <dbReference type="ARBA" id="ARBA00022840"/>
    </source>
</evidence>
<comment type="caution">
    <text evidence="11">The sequence shown here is derived from an EMBL/GenBank/DDBJ whole genome shotgun (WGS) entry which is preliminary data.</text>
</comment>
<dbReference type="NCBIfam" id="TIGR00420">
    <property type="entry name" value="trmU"/>
    <property type="match status" value="1"/>
</dbReference>
<dbReference type="GO" id="GO:0000049">
    <property type="term" value="F:tRNA binding"/>
    <property type="evidence" value="ECO:0007669"/>
    <property type="project" value="UniProtKB-KW"/>
</dbReference>
<dbReference type="STRING" id="134605.HMPREF3206_01627"/>
<keyword evidence="1 9" id="KW-0820">tRNA-binding</keyword>
<dbReference type="Gene3D" id="2.30.30.280">
    <property type="entry name" value="Adenine nucleotide alpha hydrolases-like domains"/>
    <property type="match status" value="1"/>
</dbReference>
<comment type="function">
    <text evidence="9">Catalyzes the 2-thiolation of uridine at the wobble position (U34) of tRNA, leading to the formation of s(2)U34.</text>
</comment>
<comment type="caution">
    <text evidence="9">Lacks conserved residue(s) required for the propagation of feature annotation.</text>
</comment>
<keyword evidence="5 9" id="KW-0067">ATP-binding</keyword>
<dbReference type="GO" id="GO:0103016">
    <property type="term" value="F:tRNA-uridine 2-sulfurtransferase activity"/>
    <property type="evidence" value="ECO:0007669"/>
    <property type="project" value="UniProtKB-EC"/>
</dbReference>
<dbReference type="EC" id="2.8.1.13" evidence="9"/>
<dbReference type="PATRIC" id="fig|134605.3.peg.1606"/>
<evidence type="ECO:0000256" key="9">
    <source>
        <dbReference type="HAMAP-Rule" id="MF_00144"/>
    </source>
</evidence>
<dbReference type="PANTHER" id="PTHR11933:SF5">
    <property type="entry name" value="MITOCHONDRIAL TRNA-SPECIFIC 2-THIOURIDYLASE 1"/>
    <property type="match status" value="1"/>
</dbReference>
<evidence type="ECO:0000313" key="12">
    <source>
        <dbReference type="Proteomes" id="UP000070617"/>
    </source>
</evidence>
<evidence type="ECO:0000256" key="4">
    <source>
        <dbReference type="ARBA" id="ARBA00022741"/>
    </source>
</evidence>
<evidence type="ECO:0000256" key="6">
    <source>
        <dbReference type="ARBA" id="ARBA00022884"/>
    </source>
</evidence>
<gene>
    <name evidence="9" type="primary">mnmA</name>
    <name evidence="11" type="ORF">HMPREF3206_01627</name>
</gene>
<dbReference type="RefSeq" id="WP_060793897.1">
    <property type="nucleotide sequence ID" value="NZ_KQ956568.1"/>
</dbReference>
<organism evidence="11 12">
    <name type="scientific">Fusobacterium equinum</name>
    <dbReference type="NCBI Taxonomy" id="134605"/>
    <lineage>
        <taxon>Bacteria</taxon>
        <taxon>Fusobacteriati</taxon>
        <taxon>Fusobacteriota</taxon>
        <taxon>Fusobacteriia</taxon>
        <taxon>Fusobacteriales</taxon>
        <taxon>Fusobacteriaceae</taxon>
        <taxon>Fusobacterium</taxon>
    </lineage>
</organism>
<keyword evidence="11" id="KW-0489">Methyltransferase</keyword>
<keyword evidence="12" id="KW-1185">Reference proteome</keyword>
<feature type="site" description="Interaction with tRNA" evidence="9">
    <location>
        <position position="328"/>
    </location>
</feature>
<evidence type="ECO:0000256" key="2">
    <source>
        <dbReference type="ARBA" id="ARBA00022679"/>
    </source>
</evidence>
<feature type="domain" description="tRNA-specific 2-thiouridylase MnmA-like central" evidence="10">
    <location>
        <begin position="198"/>
        <end position="262"/>
    </location>
</feature>
<dbReference type="HAMAP" id="MF_00144">
    <property type="entry name" value="tRNA_thiouridyl_MnmA"/>
    <property type="match status" value="1"/>
</dbReference>
<comment type="subcellular location">
    <subcellularLocation>
        <location evidence="9">Cytoplasm</location>
    </subcellularLocation>
</comment>
<dbReference type="Gene3D" id="3.40.50.620">
    <property type="entry name" value="HUPs"/>
    <property type="match status" value="1"/>
</dbReference>
<name>A0A133NA44_9FUSO</name>
<dbReference type="CDD" id="cd01998">
    <property type="entry name" value="MnmA_TRMU-like"/>
    <property type="match status" value="1"/>
</dbReference>
<dbReference type="AlphaFoldDB" id="A0A133NA44"/>
<keyword evidence="6 9" id="KW-0694">RNA-binding</keyword>
<evidence type="ECO:0000256" key="3">
    <source>
        <dbReference type="ARBA" id="ARBA00022694"/>
    </source>
</evidence>
<comment type="similarity">
    <text evidence="9">Belongs to the MnmA/TRMU family.</text>
</comment>
<dbReference type="GO" id="GO:0005524">
    <property type="term" value="F:ATP binding"/>
    <property type="evidence" value="ECO:0007669"/>
    <property type="project" value="UniProtKB-KW"/>
</dbReference>
<dbReference type="InterPro" id="IPR046884">
    <property type="entry name" value="MnmA-like_central"/>
</dbReference>
<feature type="binding site" evidence="9">
    <location>
        <begin position="8"/>
        <end position="15"/>
    </location>
    <ligand>
        <name>ATP</name>
        <dbReference type="ChEBI" id="CHEBI:30616"/>
    </ligand>
</feature>
<reference evidence="12" key="1">
    <citation type="submission" date="2016-01" db="EMBL/GenBank/DDBJ databases">
        <authorList>
            <person name="Mitreva M."/>
            <person name="Pepin K.H."/>
            <person name="Mihindukulasuriya K.A."/>
            <person name="Fulton R."/>
            <person name="Fronick C."/>
            <person name="O'Laughlin M."/>
            <person name="Miner T."/>
            <person name="Herter B."/>
            <person name="Rosa B.A."/>
            <person name="Cordes M."/>
            <person name="Tomlinson C."/>
            <person name="Wollam A."/>
            <person name="Palsikar V.B."/>
            <person name="Mardis E.R."/>
            <person name="Wilson R.K."/>
        </authorList>
    </citation>
    <scope>NUCLEOTIDE SEQUENCE [LARGE SCALE GENOMIC DNA]</scope>
    <source>
        <strain evidence="12">CMW8396</strain>
    </source>
</reference>
<feature type="active site" description="Nucleophile" evidence="9">
    <location>
        <position position="93"/>
    </location>
</feature>
<evidence type="ECO:0000256" key="7">
    <source>
        <dbReference type="ARBA" id="ARBA00023157"/>
    </source>
</evidence>
<dbReference type="GO" id="GO:0002143">
    <property type="term" value="P:tRNA wobble position uridine thiolation"/>
    <property type="evidence" value="ECO:0007669"/>
    <property type="project" value="TreeGrafter"/>
</dbReference>
<dbReference type="GO" id="GO:0032259">
    <property type="term" value="P:methylation"/>
    <property type="evidence" value="ECO:0007669"/>
    <property type="project" value="UniProtKB-KW"/>
</dbReference>
<dbReference type="EMBL" id="LRPX01000083">
    <property type="protein sequence ID" value="KXA13169.1"/>
    <property type="molecule type" value="Genomic_DNA"/>
</dbReference>
<evidence type="ECO:0000259" key="10">
    <source>
        <dbReference type="Pfam" id="PF20259"/>
    </source>
</evidence>
<feature type="site" description="Interaction with tRNA" evidence="9">
    <location>
        <position position="118"/>
    </location>
</feature>
<feature type="binding site" evidence="9">
    <location>
        <position position="117"/>
    </location>
    <ligand>
        <name>ATP</name>
        <dbReference type="ChEBI" id="CHEBI:30616"/>
    </ligand>
</feature>
<evidence type="ECO:0000256" key="8">
    <source>
        <dbReference type="ARBA" id="ARBA00051542"/>
    </source>
</evidence>
<dbReference type="GO" id="GO:0008168">
    <property type="term" value="F:methyltransferase activity"/>
    <property type="evidence" value="ECO:0007669"/>
    <property type="project" value="UniProtKB-KW"/>
</dbReference>
<keyword evidence="9" id="KW-0963">Cytoplasm</keyword>
<dbReference type="Pfam" id="PF03054">
    <property type="entry name" value="tRNA_Me_trans"/>
    <property type="match status" value="1"/>
</dbReference>
<dbReference type="InterPro" id="IPR023382">
    <property type="entry name" value="MnmA-like_central_sf"/>
</dbReference>
<comment type="catalytic activity">
    <reaction evidence="8 9">
        <text>S-sulfanyl-L-cysteinyl-[protein] + uridine(34) in tRNA + AH2 + ATP = 2-thiouridine(34) in tRNA + L-cysteinyl-[protein] + A + AMP + diphosphate + H(+)</text>
        <dbReference type="Rhea" id="RHEA:47032"/>
        <dbReference type="Rhea" id="RHEA-COMP:10131"/>
        <dbReference type="Rhea" id="RHEA-COMP:11726"/>
        <dbReference type="Rhea" id="RHEA-COMP:11727"/>
        <dbReference type="Rhea" id="RHEA-COMP:11728"/>
        <dbReference type="ChEBI" id="CHEBI:13193"/>
        <dbReference type="ChEBI" id="CHEBI:15378"/>
        <dbReference type="ChEBI" id="CHEBI:17499"/>
        <dbReference type="ChEBI" id="CHEBI:29950"/>
        <dbReference type="ChEBI" id="CHEBI:30616"/>
        <dbReference type="ChEBI" id="CHEBI:33019"/>
        <dbReference type="ChEBI" id="CHEBI:61963"/>
        <dbReference type="ChEBI" id="CHEBI:65315"/>
        <dbReference type="ChEBI" id="CHEBI:87170"/>
        <dbReference type="ChEBI" id="CHEBI:456215"/>
        <dbReference type="EC" id="2.8.1.13"/>
    </reaction>
</comment>
<keyword evidence="7" id="KW-1015">Disulfide bond</keyword>
<evidence type="ECO:0000313" key="11">
    <source>
        <dbReference type="EMBL" id="KXA13169.1"/>
    </source>
</evidence>
<dbReference type="SUPFAM" id="SSF52402">
    <property type="entry name" value="Adenine nucleotide alpha hydrolases-like"/>
    <property type="match status" value="1"/>
</dbReference>
<dbReference type="Proteomes" id="UP000070617">
    <property type="component" value="Unassembled WGS sequence"/>
</dbReference>
<dbReference type="InterPro" id="IPR014729">
    <property type="entry name" value="Rossmann-like_a/b/a_fold"/>
</dbReference>
<keyword evidence="3 9" id="KW-0819">tRNA processing</keyword>
<dbReference type="NCBIfam" id="NF001138">
    <property type="entry name" value="PRK00143.1"/>
    <property type="match status" value="1"/>
</dbReference>
<accession>A0A133NA44</accession>
<evidence type="ECO:0000256" key="1">
    <source>
        <dbReference type="ARBA" id="ARBA00022555"/>
    </source>
</evidence>
<feature type="active site" description="Cysteine persulfide intermediate" evidence="9">
    <location>
        <position position="191"/>
    </location>
</feature>
<keyword evidence="2 9" id="KW-0808">Transferase</keyword>
<dbReference type="GO" id="GO:0005737">
    <property type="term" value="C:cytoplasm"/>
    <property type="evidence" value="ECO:0007669"/>
    <property type="project" value="UniProtKB-SubCell"/>
</dbReference>
<feature type="binding site" evidence="9">
    <location>
        <position position="34"/>
    </location>
    <ligand>
        <name>ATP</name>
        <dbReference type="ChEBI" id="CHEBI:30616"/>
    </ligand>
</feature>
<dbReference type="InterPro" id="IPR004506">
    <property type="entry name" value="MnmA-like"/>
</dbReference>